<dbReference type="GO" id="GO:0045504">
    <property type="term" value="F:dynein heavy chain binding"/>
    <property type="evidence" value="ECO:0007669"/>
    <property type="project" value="TreeGrafter"/>
</dbReference>
<comment type="subcellular location">
    <subcellularLocation>
        <location evidence="1">Cytoplasm</location>
    </subcellularLocation>
</comment>
<evidence type="ECO:0000256" key="3">
    <source>
        <dbReference type="ARBA" id="ARBA00022574"/>
    </source>
</evidence>
<evidence type="ECO:0000256" key="5">
    <source>
        <dbReference type="PROSITE-ProRule" id="PRU00221"/>
    </source>
</evidence>
<dbReference type="GO" id="GO:0005868">
    <property type="term" value="C:cytoplasmic dynein complex"/>
    <property type="evidence" value="ECO:0007669"/>
    <property type="project" value="TreeGrafter"/>
</dbReference>
<organism evidence="7 8">
    <name type="scientific">Massarina eburnea CBS 473.64</name>
    <dbReference type="NCBI Taxonomy" id="1395130"/>
    <lineage>
        <taxon>Eukaryota</taxon>
        <taxon>Fungi</taxon>
        <taxon>Dikarya</taxon>
        <taxon>Ascomycota</taxon>
        <taxon>Pezizomycotina</taxon>
        <taxon>Dothideomycetes</taxon>
        <taxon>Pleosporomycetidae</taxon>
        <taxon>Pleosporales</taxon>
        <taxon>Massarineae</taxon>
        <taxon>Massarinaceae</taxon>
        <taxon>Massarina</taxon>
    </lineage>
</organism>
<feature type="compositionally biased region" description="Basic and acidic residues" evidence="6">
    <location>
        <begin position="56"/>
        <end position="65"/>
    </location>
</feature>
<dbReference type="Proteomes" id="UP000799753">
    <property type="component" value="Unassembled WGS sequence"/>
</dbReference>
<keyword evidence="4" id="KW-0677">Repeat</keyword>
<dbReference type="Pfam" id="PF00400">
    <property type="entry name" value="WD40"/>
    <property type="match status" value="2"/>
</dbReference>
<dbReference type="PROSITE" id="PS50082">
    <property type="entry name" value="WD_REPEATS_2"/>
    <property type="match status" value="1"/>
</dbReference>
<dbReference type="SMART" id="SM00320">
    <property type="entry name" value="WD40"/>
    <property type="match status" value="5"/>
</dbReference>
<dbReference type="InterPro" id="IPR036322">
    <property type="entry name" value="WD40_repeat_dom_sf"/>
</dbReference>
<evidence type="ECO:0000256" key="4">
    <source>
        <dbReference type="ARBA" id="ARBA00022737"/>
    </source>
</evidence>
<accession>A0A6A6RMK5</accession>
<dbReference type="GO" id="GO:0045503">
    <property type="term" value="F:dynein light chain binding"/>
    <property type="evidence" value="ECO:0007669"/>
    <property type="project" value="TreeGrafter"/>
</dbReference>
<dbReference type="OrthoDB" id="366230at2759"/>
<dbReference type="PANTHER" id="PTHR12442">
    <property type="entry name" value="DYNEIN INTERMEDIATE CHAIN"/>
    <property type="match status" value="1"/>
</dbReference>
<keyword evidence="3 5" id="KW-0853">WD repeat</keyword>
<dbReference type="FunFam" id="2.130.10.10:FF:000414">
    <property type="entry name" value="Cytoplasmic dynein intermediate chain"/>
    <property type="match status" value="1"/>
</dbReference>
<dbReference type="SUPFAM" id="SSF50978">
    <property type="entry name" value="WD40 repeat-like"/>
    <property type="match status" value="1"/>
</dbReference>
<proteinExistence type="predicted"/>
<feature type="repeat" description="WD" evidence="5">
    <location>
        <begin position="519"/>
        <end position="566"/>
    </location>
</feature>
<dbReference type="InterPro" id="IPR001680">
    <property type="entry name" value="WD40_rpt"/>
</dbReference>
<sequence>MDSLQQRRDEILAKKAKLAELKQARQLRKEQAAARQSFSGSPAGEASILQPTPRRGGPEQQRDIDDIILGIYESRPGSTQPGSPAGGRTTRPTSVISAGQLSSDNENSGSTQYQLLGMVDQGMQTLSIGSLATVFEYDGQPVEAPKKEKEVITYSKGVQANIDWSPPGERGEGESDSERDESPTRSPRSKRMSRRQKERDEEIRAQLRKELEDEIKTASEANEAGKMQAGSKENFPFKTLTDEELAAVENSDIFIDFVERSTKVLERALDQQLDYDILADYAHGGPDVDDKDEGYGSSGGKKGRRIKEIAQFWDERWSKKRMISDINFSPKFPELVLASYTKNPSAPHDPDGLIQVWNLHMHDRPEYIFHAQSDILTAKFSPFHPNIIVGGAYSGQVLLWDTRAKSSPVQKTPLTGSGHTHPVYSVDIVGTQNANNIISASTDGVVCGWTVDMLSQPQEFLELTSPPPSKTDDLAVTSMAFPQSDPTYFLAGTEEGSIYPCHRYDRAGAKAGVDGRVKYGGHAAPVMSLDFHPTKGQIDLGDLVLSSSVDWTVKLWKVRPPAATGSSNTLAPSAPQQVAPILDIAREDLVYDARWSPVKPSVFGLVDGAGSLEIWDINVDVEIPVQKVSPSDSKRGPFANMGAGLGYMNSLNKLAWEKNEGRRVAVGGMAGVVTVFEVGGDLGGVETRGDEWSGVKRLVTKLDSAAEGTNGK</sequence>
<evidence type="ECO:0000313" key="7">
    <source>
        <dbReference type="EMBL" id="KAF2636385.1"/>
    </source>
</evidence>
<dbReference type="PROSITE" id="PS50294">
    <property type="entry name" value="WD_REPEATS_REGION"/>
    <property type="match status" value="1"/>
</dbReference>
<gene>
    <name evidence="7" type="ORF">P280DRAFT_435657</name>
</gene>
<dbReference type="PANTHER" id="PTHR12442:SF22">
    <property type="entry name" value="CYTOPLASMIC DYNEIN 1 INTERMEDIATE CHAIN-RELATED"/>
    <property type="match status" value="1"/>
</dbReference>
<keyword evidence="8" id="KW-1185">Reference proteome</keyword>
<feature type="region of interest" description="Disordered" evidence="6">
    <location>
        <begin position="157"/>
        <end position="202"/>
    </location>
</feature>
<reference evidence="7" key="1">
    <citation type="journal article" date="2020" name="Stud. Mycol.">
        <title>101 Dothideomycetes genomes: a test case for predicting lifestyles and emergence of pathogens.</title>
        <authorList>
            <person name="Haridas S."/>
            <person name="Albert R."/>
            <person name="Binder M."/>
            <person name="Bloem J."/>
            <person name="Labutti K."/>
            <person name="Salamov A."/>
            <person name="Andreopoulos B."/>
            <person name="Baker S."/>
            <person name="Barry K."/>
            <person name="Bills G."/>
            <person name="Bluhm B."/>
            <person name="Cannon C."/>
            <person name="Castanera R."/>
            <person name="Culley D."/>
            <person name="Daum C."/>
            <person name="Ezra D."/>
            <person name="Gonzalez J."/>
            <person name="Henrissat B."/>
            <person name="Kuo A."/>
            <person name="Liang C."/>
            <person name="Lipzen A."/>
            <person name="Lutzoni F."/>
            <person name="Magnuson J."/>
            <person name="Mondo S."/>
            <person name="Nolan M."/>
            <person name="Ohm R."/>
            <person name="Pangilinan J."/>
            <person name="Park H.-J."/>
            <person name="Ramirez L."/>
            <person name="Alfaro M."/>
            <person name="Sun H."/>
            <person name="Tritt A."/>
            <person name="Yoshinaga Y."/>
            <person name="Zwiers L.-H."/>
            <person name="Turgeon B."/>
            <person name="Goodwin S."/>
            <person name="Spatafora J."/>
            <person name="Crous P."/>
            <person name="Grigoriev I."/>
        </authorList>
    </citation>
    <scope>NUCLEOTIDE SEQUENCE</scope>
    <source>
        <strain evidence="7">CBS 473.64</strain>
    </source>
</reference>
<evidence type="ECO:0000256" key="6">
    <source>
        <dbReference type="SAM" id="MobiDB-lite"/>
    </source>
</evidence>
<dbReference type="InterPro" id="IPR015943">
    <property type="entry name" value="WD40/YVTN_repeat-like_dom_sf"/>
</dbReference>
<dbReference type="EMBL" id="MU006799">
    <property type="protein sequence ID" value="KAF2636385.1"/>
    <property type="molecule type" value="Genomic_DNA"/>
</dbReference>
<dbReference type="Gene3D" id="2.130.10.10">
    <property type="entry name" value="YVTN repeat-like/Quinoprotein amine dehydrogenase"/>
    <property type="match status" value="2"/>
</dbReference>
<dbReference type="AlphaFoldDB" id="A0A6A6RMK5"/>
<dbReference type="GO" id="GO:0005737">
    <property type="term" value="C:cytoplasm"/>
    <property type="evidence" value="ECO:0007669"/>
    <property type="project" value="UniProtKB-SubCell"/>
</dbReference>
<evidence type="ECO:0000313" key="8">
    <source>
        <dbReference type="Proteomes" id="UP000799753"/>
    </source>
</evidence>
<keyword evidence="2" id="KW-0963">Cytoplasm</keyword>
<name>A0A6A6RMK5_9PLEO</name>
<dbReference type="GO" id="GO:0010970">
    <property type="term" value="P:transport along microtubule"/>
    <property type="evidence" value="ECO:0007669"/>
    <property type="project" value="TreeGrafter"/>
</dbReference>
<evidence type="ECO:0000256" key="2">
    <source>
        <dbReference type="ARBA" id="ARBA00022490"/>
    </source>
</evidence>
<feature type="compositionally biased region" description="Polar residues" evidence="6">
    <location>
        <begin position="90"/>
        <end position="112"/>
    </location>
</feature>
<dbReference type="InterPro" id="IPR050687">
    <property type="entry name" value="Dynein_IC"/>
</dbReference>
<protein>
    <submittedName>
        <fullName evidence="7">WD40 repeat-like protein</fullName>
    </submittedName>
</protein>
<feature type="region of interest" description="Disordered" evidence="6">
    <location>
        <begin position="24"/>
        <end position="112"/>
    </location>
</feature>
<evidence type="ECO:0000256" key="1">
    <source>
        <dbReference type="ARBA" id="ARBA00004496"/>
    </source>
</evidence>